<dbReference type="PANTHER" id="PTHR31649">
    <property type="entry name" value="AGAP009604-PA"/>
    <property type="match status" value="1"/>
</dbReference>
<keyword evidence="2" id="KW-1185">Reference proteome</keyword>
<evidence type="ECO:0000313" key="2">
    <source>
        <dbReference type="Proteomes" id="UP000054538"/>
    </source>
</evidence>
<dbReference type="OrthoDB" id="2142040at2759"/>
<feature type="non-terminal residue" evidence="1">
    <location>
        <position position="89"/>
    </location>
</feature>
<proteinExistence type="predicted"/>
<sequence>IRDNYELLVGPRAAVRWVPVSGKFSLDKLGGARPVHGGNEANQEPLYVAQAALEGRGVQCGKVKVTGHAHLPYGGKEVIAENYSVLVFV</sequence>
<evidence type="ECO:0000313" key="1">
    <source>
        <dbReference type="EMBL" id="KIK79434.1"/>
    </source>
</evidence>
<dbReference type="Proteomes" id="UP000054538">
    <property type="component" value="Unassembled WGS sequence"/>
</dbReference>
<protein>
    <submittedName>
        <fullName evidence="1">Uncharacterized protein</fullName>
    </submittedName>
</protein>
<dbReference type="Pfam" id="PF11901">
    <property type="entry name" value="DM9"/>
    <property type="match status" value="1"/>
</dbReference>
<dbReference type="EMBL" id="KN826283">
    <property type="protein sequence ID" value="KIK79434.1"/>
    <property type="molecule type" value="Genomic_DNA"/>
</dbReference>
<dbReference type="AlphaFoldDB" id="A0A0D0DEU1"/>
<reference evidence="2" key="2">
    <citation type="submission" date="2015-01" db="EMBL/GenBank/DDBJ databases">
        <title>Evolutionary Origins and Diversification of the Mycorrhizal Mutualists.</title>
        <authorList>
            <consortium name="DOE Joint Genome Institute"/>
            <consortium name="Mycorrhizal Genomics Consortium"/>
            <person name="Kohler A."/>
            <person name="Kuo A."/>
            <person name="Nagy L.G."/>
            <person name="Floudas D."/>
            <person name="Copeland A."/>
            <person name="Barry K.W."/>
            <person name="Cichocki N."/>
            <person name="Veneault-Fourrey C."/>
            <person name="LaButti K."/>
            <person name="Lindquist E.A."/>
            <person name="Lipzen A."/>
            <person name="Lundell T."/>
            <person name="Morin E."/>
            <person name="Murat C."/>
            <person name="Riley R."/>
            <person name="Ohm R."/>
            <person name="Sun H."/>
            <person name="Tunlid A."/>
            <person name="Henrissat B."/>
            <person name="Grigoriev I.V."/>
            <person name="Hibbett D.S."/>
            <person name="Martin F."/>
        </authorList>
    </citation>
    <scope>NUCLEOTIDE SEQUENCE [LARGE SCALE GENOMIC DNA]</scope>
    <source>
        <strain evidence="2">Ve08.2h10</strain>
    </source>
</reference>
<gene>
    <name evidence="1" type="ORF">PAXRUDRAFT_161309</name>
</gene>
<organism evidence="1 2">
    <name type="scientific">Paxillus rubicundulus Ve08.2h10</name>
    <dbReference type="NCBI Taxonomy" id="930991"/>
    <lineage>
        <taxon>Eukaryota</taxon>
        <taxon>Fungi</taxon>
        <taxon>Dikarya</taxon>
        <taxon>Basidiomycota</taxon>
        <taxon>Agaricomycotina</taxon>
        <taxon>Agaricomycetes</taxon>
        <taxon>Agaricomycetidae</taxon>
        <taxon>Boletales</taxon>
        <taxon>Paxilineae</taxon>
        <taxon>Paxillaceae</taxon>
        <taxon>Paxillus</taxon>
    </lineage>
</organism>
<accession>A0A0D0DEU1</accession>
<dbReference type="HOGENOM" id="CLU_2373398_0_0_1"/>
<dbReference type="InterPro" id="IPR006616">
    <property type="entry name" value="DM9_repeat"/>
</dbReference>
<name>A0A0D0DEU1_9AGAM</name>
<dbReference type="InParanoid" id="A0A0D0DEU1"/>
<dbReference type="PANTHER" id="PTHR31649:SF1">
    <property type="entry name" value="FARNESOIC ACID O-METHYL TRANSFERASE DOMAIN-CONTAINING PROTEIN"/>
    <property type="match status" value="1"/>
</dbReference>
<reference evidence="1 2" key="1">
    <citation type="submission" date="2014-04" db="EMBL/GenBank/DDBJ databases">
        <authorList>
            <consortium name="DOE Joint Genome Institute"/>
            <person name="Kuo A."/>
            <person name="Kohler A."/>
            <person name="Jargeat P."/>
            <person name="Nagy L.G."/>
            <person name="Floudas D."/>
            <person name="Copeland A."/>
            <person name="Barry K.W."/>
            <person name="Cichocki N."/>
            <person name="Veneault-Fourrey C."/>
            <person name="LaButti K."/>
            <person name="Lindquist E.A."/>
            <person name="Lipzen A."/>
            <person name="Lundell T."/>
            <person name="Morin E."/>
            <person name="Murat C."/>
            <person name="Sun H."/>
            <person name="Tunlid A."/>
            <person name="Henrissat B."/>
            <person name="Grigoriev I.V."/>
            <person name="Hibbett D.S."/>
            <person name="Martin F."/>
            <person name="Nordberg H.P."/>
            <person name="Cantor M.N."/>
            <person name="Hua S.X."/>
        </authorList>
    </citation>
    <scope>NUCLEOTIDE SEQUENCE [LARGE SCALE GENOMIC DNA]</scope>
    <source>
        <strain evidence="1 2">Ve08.2h10</strain>
    </source>
</reference>